<evidence type="ECO:0000256" key="1">
    <source>
        <dbReference type="PROSITE-ProRule" id="PRU00047"/>
    </source>
</evidence>
<sequence>MGIFEINVVDFAMFQMTSSAKRWWKDYVFTRPVGSPALTWEQFSQLFLEKFFPITMREDYHKQFERLQQESLWWLSDPFGVSFSFNSHEQDGCYECGNIGHIRRHCPRLLSNRYQQDFCAIIQALVAPPPARPARGRGQTVRGCHGPYAPYPRQPAFSAHLALISPPPLQNHYGGYPTRSGSASASVATTAGWAPVAPPPARPARGRGQTIRGRGDILPGHFIQHFRLLTVLQGAMDLMFLTLCSQHSVHIQLLSVHHHFRVTTARRMVEKGCLAYLAYIRDPSADFPSMDSVPVVHEFLEVLSPNLPGMPPDRDIDFCIYLAPGTQSISIHPYRMASLNLKEFKEQLQDLLDQGFIRPNVLLWGAPVLFEKKKDGSE</sequence>
<dbReference type="InterPro" id="IPR005162">
    <property type="entry name" value="Retrotrans_gag_dom"/>
</dbReference>
<keyword evidence="3" id="KW-1185">Reference proteome</keyword>
<proteinExistence type="predicted"/>
<keyword evidence="1" id="KW-0862">Zinc</keyword>
<evidence type="ECO:0000259" key="2">
    <source>
        <dbReference type="PROSITE" id="PS50158"/>
    </source>
</evidence>
<protein>
    <submittedName>
        <fullName evidence="4">Uncharacterized protein LOC104215184</fullName>
    </submittedName>
</protein>
<dbReference type="OrthoDB" id="1304759at2759"/>
<dbReference type="SUPFAM" id="SSF57756">
    <property type="entry name" value="Retrovirus zinc finger-like domains"/>
    <property type="match status" value="1"/>
</dbReference>
<name>A0A1U7VE82_NICSY</name>
<evidence type="ECO:0000313" key="3">
    <source>
        <dbReference type="Proteomes" id="UP000189701"/>
    </source>
</evidence>
<feature type="non-terminal residue" evidence="4">
    <location>
        <position position="378"/>
    </location>
</feature>
<dbReference type="SUPFAM" id="SSF56672">
    <property type="entry name" value="DNA/RNA polymerases"/>
    <property type="match status" value="1"/>
</dbReference>
<dbReference type="InterPro" id="IPR043502">
    <property type="entry name" value="DNA/RNA_pol_sf"/>
</dbReference>
<reference evidence="3" key="1">
    <citation type="journal article" date="2013" name="Genome Biol.">
        <title>Reference genomes and transcriptomes of Nicotiana sylvestris and Nicotiana tomentosiformis.</title>
        <authorList>
            <person name="Sierro N."/>
            <person name="Battey J.N."/>
            <person name="Ouadi S."/>
            <person name="Bovet L."/>
            <person name="Goepfert S."/>
            <person name="Bakaher N."/>
            <person name="Peitsch M.C."/>
            <person name="Ivanov N.V."/>
        </authorList>
    </citation>
    <scope>NUCLEOTIDE SEQUENCE [LARGE SCALE GENOMIC DNA]</scope>
</reference>
<dbReference type="InterPro" id="IPR001878">
    <property type="entry name" value="Znf_CCHC"/>
</dbReference>
<gene>
    <name evidence="4" type="primary">LOC104215184</name>
</gene>
<feature type="domain" description="CCHC-type" evidence="2">
    <location>
        <begin position="93"/>
        <end position="108"/>
    </location>
</feature>
<dbReference type="Gene3D" id="3.10.10.10">
    <property type="entry name" value="HIV Type 1 Reverse Transcriptase, subunit A, domain 1"/>
    <property type="match status" value="1"/>
</dbReference>
<dbReference type="PANTHER" id="PTHR15503:SF45">
    <property type="entry name" value="RNA-DIRECTED DNA POLYMERASE HOMOLOG"/>
    <property type="match status" value="1"/>
</dbReference>
<dbReference type="AlphaFoldDB" id="A0A1U7VE82"/>
<dbReference type="Proteomes" id="UP000189701">
    <property type="component" value="Unplaced"/>
</dbReference>
<dbReference type="PROSITE" id="PS50158">
    <property type="entry name" value="ZF_CCHC"/>
    <property type="match status" value="1"/>
</dbReference>
<evidence type="ECO:0000313" key="4">
    <source>
        <dbReference type="RefSeq" id="XP_009763241.1"/>
    </source>
</evidence>
<dbReference type="InterPro" id="IPR036875">
    <property type="entry name" value="Znf_CCHC_sf"/>
</dbReference>
<dbReference type="InterPro" id="IPR032567">
    <property type="entry name" value="RTL1-rel"/>
</dbReference>
<dbReference type="Pfam" id="PF03732">
    <property type="entry name" value="Retrotrans_gag"/>
    <property type="match status" value="1"/>
</dbReference>
<accession>A0A1U7VE82</accession>
<dbReference type="GO" id="GO:0003676">
    <property type="term" value="F:nucleic acid binding"/>
    <property type="evidence" value="ECO:0007669"/>
    <property type="project" value="InterPro"/>
</dbReference>
<reference evidence="4" key="2">
    <citation type="submission" date="2025-08" db="UniProtKB">
        <authorList>
            <consortium name="RefSeq"/>
        </authorList>
    </citation>
    <scope>IDENTIFICATION</scope>
    <source>
        <tissue evidence="4">Leaf</tissue>
    </source>
</reference>
<keyword evidence="1" id="KW-0863">Zinc-finger</keyword>
<keyword evidence="1" id="KW-0479">Metal-binding</keyword>
<dbReference type="GO" id="GO:0008270">
    <property type="term" value="F:zinc ion binding"/>
    <property type="evidence" value="ECO:0007669"/>
    <property type="project" value="UniProtKB-KW"/>
</dbReference>
<dbReference type="PANTHER" id="PTHR15503">
    <property type="entry name" value="LDOC1 RELATED"/>
    <property type="match status" value="1"/>
</dbReference>
<dbReference type="eggNOG" id="KOG0017">
    <property type="taxonomic scope" value="Eukaryota"/>
</dbReference>
<dbReference type="RefSeq" id="XP_009763241.1">
    <property type="nucleotide sequence ID" value="XM_009764939.1"/>
</dbReference>
<organism evidence="3 4">
    <name type="scientific">Nicotiana sylvestris</name>
    <name type="common">Wood tobacco</name>
    <name type="synonym">South American tobacco</name>
    <dbReference type="NCBI Taxonomy" id="4096"/>
    <lineage>
        <taxon>Eukaryota</taxon>
        <taxon>Viridiplantae</taxon>
        <taxon>Streptophyta</taxon>
        <taxon>Embryophyta</taxon>
        <taxon>Tracheophyta</taxon>
        <taxon>Spermatophyta</taxon>
        <taxon>Magnoliopsida</taxon>
        <taxon>eudicotyledons</taxon>
        <taxon>Gunneridae</taxon>
        <taxon>Pentapetalae</taxon>
        <taxon>asterids</taxon>
        <taxon>lamiids</taxon>
        <taxon>Solanales</taxon>
        <taxon>Solanaceae</taxon>
        <taxon>Nicotianoideae</taxon>
        <taxon>Nicotianeae</taxon>
        <taxon>Nicotiana</taxon>
    </lineage>
</organism>